<dbReference type="OrthoDB" id="4222821at2759"/>
<gene>
    <name evidence="4" type="ORF">G6O67_002849</name>
</gene>
<feature type="compositionally biased region" description="Low complexity" evidence="2">
    <location>
        <begin position="83"/>
        <end position="96"/>
    </location>
</feature>
<dbReference type="SUPFAM" id="SSF57701">
    <property type="entry name" value="Zn2/Cys6 DNA-binding domain"/>
    <property type="match status" value="1"/>
</dbReference>
<dbReference type="Gene3D" id="4.10.240.10">
    <property type="entry name" value="Zn(2)-C6 fungal-type DNA-binding domain"/>
    <property type="match status" value="1"/>
</dbReference>
<dbReference type="AlphaFoldDB" id="A0A8H4V7Q0"/>
<evidence type="ECO:0000259" key="3">
    <source>
        <dbReference type="PROSITE" id="PS50048"/>
    </source>
</evidence>
<name>A0A8H4V7Q0_9HYPO</name>
<evidence type="ECO:0000256" key="1">
    <source>
        <dbReference type="ARBA" id="ARBA00023242"/>
    </source>
</evidence>
<keyword evidence="5" id="KW-1185">Reference proteome</keyword>
<dbReference type="GO" id="GO:0008270">
    <property type="term" value="F:zinc ion binding"/>
    <property type="evidence" value="ECO:0007669"/>
    <property type="project" value="InterPro"/>
</dbReference>
<dbReference type="PROSITE" id="PS50048">
    <property type="entry name" value="ZN2_CY6_FUNGAL_2"/>
    <property type="match status" value="1"/>
</dbReference>
<feature type="domain" description="Zn(2)-C6 fungal-type" evidence="3">
    <location>
        <begin position="12"/>
        <end position="45"/>
    </location>
</feature>
<dbReference type="CDD" id="cd00067">
    <property type="entry name" value="GAL4"/>
    <property type="match status" value="1"/>
</dbReference>
<dbReference type="GO" id="GO:0000981">
    <property type="term" value="F:DNA-binding transcription factor activity, RNA polymerase II-specific"/>
    <property type="evidence" value="ECO:0007669"/>
    <property type="project" value="InterPro"/>
</dbReference>
<protein>
    <recommendedName>
        <fullName evidence="3">Zn(2)-C6 fungal-type domain-containing protein</fullName>
    </recommendedName>
</protein>
<keyword evidence="1" id="KW-0539">Nucleus</keyword>
<dbReference type="EMBL" id="JAAVMX010000003">
    <property type="protein sequence ID" value="KAF4511009.1"/>
    <property type="molecule type" value="Genomic_DNA"/>
</dbReference>
<organism evidence="4 5">
    <name type="scientific">Ophiocordyceps sinensis</name>
    <dbReference type="NCBI Taxonomy" id="72228"/>
    <lineage>
        <taxon>Eukaryota</taxon>
        <taxon>Fungi</taxon>
        <taxon>Dikarya</taxon>
        <taxon>Ascomycota</taxon>
        <taxon>Pezizomycotina</taxon>
        <taxon>Sordariomycetes</taxon>
        <taxon>Hypocreomycetidae</taxon>
        <taxon>Hypocreales</taxon>
        <taxon>Ophiocordycipitaceae</taxon>
        <taxon>Ophiocordyceps</taxon>
    </lineage>
</organism>
<dbReference type="SMART" id="SM00066">
    <property type="entry name" value="GAL4"/>
    <property type="match status" value="1"/>
</dbReference>
<accession>A0A8H4V7Q0</accession>
<proteinExistence type="predicted"/>
<evidence type="ECO:0000256" key="2">
    <source>
        <dbReference type="SAM" id="MobiDB-lite"/>
    </source>
</evidence>
<reference evidence="4 5" key="1">
    <citation type="journal article" date="2020" name="Genome Biol. Evol.">
        <title>A new high-quality draft genome assembly of the Chinese cordyceps Ophiocordyceps sinensis.</title>
        <authorList>
            <person name="Shu R."/>
            <person name="Zhang J."/>
            <person name="Meng Q."/>
            <person name="Zhang H."/>
            <person name="Zhou G."/>
            <person name="Li M."/>
            <person name="Wu P."/>
            <person name="Zhao Y."/>
            <person name="Chen C."/>
            <person name="Qin Q."/>
        </authorList>
    </citation>
    <scope>NUCLEOTIDE SEQUENCE [LARGE SCALE GENOMIC DNA]</scope>
    <source>
        <strain evidence="4 5">IOZ07</strain>
    </source>
</reference>
<evidence type="ECO:0000313" key="4">
    <source>
        <dbReference type="EMBL" id="KAF4511009.1"/>
    </source>
</evidence>
<dbReference type="InterPro" id="IPR001138">
    <property type="entry name" value="Zn2Cys6_DnaBD"/>
</dbReference>
<feature type="region of interest" description="Disordered" evidence="2">
    <location>
        <begin position="299"/>
        <end position="328"/>
    </location>
</feature>
<comment type="caution">
    <text evidence="4">The sequence shown here is derived from an EMBL/GenBank/DDBJ whole genome shotgun (WGS) entry which is preliminary data.</text>
</comment>
<dbReference type="Pfam" id="PF00172">
    <property type="entry name" value="Zn_clus"/>
    <property type="match status" value="1"/>
</dbReference>
<sequence length="481" mass="50918">MDGSKRRLERLACDRCHRQKLRCSRASNHGRACQRCVKAGQRCTYSPPLRLGRPASGSKPAGQASRPWPACKSNDEHRGHQVSPLTPMTTPPSMTLARHNHDDAVESLANLSRPPTPPACSDASPGFDACGDRCLATARMTPLSASPTFMAMPEPLSSDSAVLGPADYLMTPASATGLDAGPDDAFMMADLDEYPYDGSLAASMLLDMCSEQPLPAATSCDFDEFCLYTTDPCPPVMDTPRIDDGTERQLLALQQSLFEAPCASVMVDEVGGLQRTIDLTTRASNVLLGIIMALMSPDSARPSLSPRSSSPSSSSPPPDGSRRASSGSGTTTILLVTACYARVLRNVDAIATRLHDMVSSSDQAALLALLPCVHIGSLMPATLVAPAIQASVLVQLLSQSLREMEKRLPLLARAVLDQPLAPASTGRGLSSATGGRRSHIADMVGAVNSEVAGLETHVTKVLSVTMDLLSHSGGFMYDTME</sequence>
<feature type="region of interest" description="Disordered" evidence="2">
    <location>
        <begin position="47"/>
        <end position="97"/>
    </location>
</feature>
<feature type="compositionally biased region" description="Low complexity" evidence="2">
    <location>
        <begin position="299"/>
        <end position="313"/>
    </location>
</feature>
<dbReference type="InterPro" id="IPR036864">
    <property type="entry name" value="Zn2-C6_fun-type_DNA-bd_sf"/>
</dbReference>
<evidence type="ECO:0000313" key="5">
    <source>
        <dbReference type="Proteomes" id="UP000557566"/>
    </source>
</evidence>
<dbReference type="PROSITE" id="PS00463">
    <property type="entry name" value="ZN2_CY6_FUNGAL_1"/>
    <property type="match status" value="1"/>
</dbReference>
<dbReference type="Proteomes" id="UP000557566">
    <property type="component" value="Unassembled WGS sequence"/>
</dbReference>